<proteinExistence type="inferred from homology"/>
<dbReference type="RefSeq" id="XP_007604837.1">
    <property type="nucleotide sequence ID" value="XM_007604775.1"/>
</dbReference>
<gene>
    <name evidence="8" type="ORF">VICG_01391</name>
</gene>
<dbReference type="Pfam" id="PF01150">
    <property type="entry name" value="GDA1_CD39"/>
    <property type="match status" value="1"/>
</dbReference>
<keyword evidence="7" id="KW-0732">Signal</keyword>
<feature type="signal peptide" evidence="7">
    <location>
        <begin position="1"/>
        <end position="17"/>
    </location>
</feature>
<reference evidence="9" key="1">
    <citation type="submission" date="2011-05" db="EMBL/GenBank/DDBJ databases">
        <title>The genome sequence of Vittaforma corneae strain ATCC 50505.</title>
        <authorList>
            <consortium name="The Broad Institute Genome Sequencing Platform"/>
            <person name="Cuomo C."/>
            <person name="Didier E."/>
            <person name="Bowers L."/>
            <person name="Young S.K."/>
            <person name="Zeng Q."/>
            <person name="Gargeya S."/>
            <person name="Fitzgerald M."/>
            <person name="Haas B."/>
            <person name="Abouelleil A."/>
            <person name="Alvarado L."/>
            <person name="Arachchi H.M."/>
            <person name="Berlin A."/>
            <person name="Chapman S.B."/>
            <person name="Gearin G."/>
            <person name="Goldberg J."/>
            <person name="Griggs A."/>
            <person name="Gujja S."/>
            <person name="Hansen M."/>
            <person name="Heiman D."/>
            <person name="Howarth C."/>
            <person name="Larimer J."/>
            <person name="Lui A."/>
            <person name="MacDonald P.J.P."/>
            <person name="McCowen C."/>
            <person name="Montmayeur A."/>
            <person name="Murphy C."/>
            <person name="Neiman D."/>
            <person name="Pearson M."/>
            <person name="Priest M."/>
            <person name="Roberts A."/>
            <person name="Saif S."/>
            <person name="Shea T."/>
            <person name="Sisk P."/>
            <person name="Stolte C."/>
            <person name="Sykes S."/>
            <person name="Wortman J."/>
            <person name="Nusbaum C."/>
            <person name="Birren B."/>
        </authorList>
    </citation>
    <scope>NUCLEOTIDE SEQUENCE [LARGE SCALE GENOMIC DNA]</scope>
    <source>
        <strain evidence="9">ATCC 50505</strain>
    </source>
</reference>
<dbReference type="Proteomes" id="UP000011082">
    <property type="component" value="Unassembled WGS sequence"/>
</dbReference>
<keyword evidence="2" id="KW-0378">Hydrolase</keyword>
<dbReference type="GO" id="GO:0016020">
    <property type="term" value="C:membrane"/>
    <property type="evidence" value="ECO:0007669"/>
    <property type="project" value="TreeGrafter"/>
</dbReference>
<organism evidence="8 9">
    <name type="scientific">Vittaforma corneae (strain ATCC 50505)</name>
    <name type="common">Microsporidian parasite</name>
    <name type="synonym">Nosema corneum</name>
    <dbReference type="NCBI Taxonomy" id="993615"/>
    <lineage>
        <taxon>Eukaryota</taxon>
        <taxon>Fungi</taxon>
        <taxon>Fungi incertae sedis</taxon>
        <taxon>Microsporidia</taxon>
        <taxon>Nosematidae</taxon>
        <taxon>Vittaforma</taxon>
    </lineage>
</organism>
<dbReference type="EMBL" id="JH370142">
    <property type="protein sequence ID" value="ELA41527.1"/>
    <property type="molecule type" value="Genomic_DNA"/>
</dbReference>
<dbReference type="STRING" id="993615.L2GMJ5"/>
<name>L2GMJ5_VITCO</name>
<evidence type="ECO:0000256" key="5">
    <source>
        <dbReference type="PIRSR" id="PIRSR600407-1"/>
    </source>
</evidence>
<dbReference type="InParanoid" id="L2GMJ5"/>
<dbReference type="Gene3D" id="3.30.420.150">
    <property type="entry name" value="Exopolyphosphatase. Domain 2"/>
    <property type="match status" value="1"/>
</dbReference>
<dbReference type="InterPro" id="IPR000407">
    <property type="entry name" value="GDA1_CD39_NTPase"/>
</dbReference>
<keyword evidence="6" id="KW-0547">Nucleotide-binding</keyword>
<dbReference type="GO" id="GO:0005524">
    <property type="term" value="F:ATP binding"/>
    <property type="evidence" value="ECO:0007669"/>
    <property type="project" value="UniProtKB-KW"/>
</dbReference>
<keyword evidence="6" id="KW-0067">ATP-binding</keyword>
<evidence type="ECO:0000313" key="8">
    <source>
        <dbReference type="EMBL" id="ELA41527.1"/>
    </source>
</evidence>
<dbReference type="HOGENOM" id="CLU_760693_0_0_1"/>
<evidence type="ECO:0000313" key="9">
    <source>
        <dbReference type="Proteomes" id="UP000011082"/>
    </source>
</evidence>
<dbReference type="PANTHER" id="PTHR11782:SF83">
    <property type="entry name" value="GUANOSINE-DIPHOSPHATASE"/>
    <property type="match status" value="1"/>
</dbReference>
<dbReference type="GO" id="GO:0004382">
    <property type="term" value="F:GDP phosphatase activity"/>
    <property type="evidence" value="ECO:0007669"/>
    <property type="project" value="UniProtKB-EC"/>
</dbReference>
<feature type="active site" description="Proton acceptor" evidence="5">
    <location>
        <position position="133"/>
    </location>
</feature>
<sequence>MSLLFPVVLLVLWTANCINIGIFDAGSTGTRLKIYQFDGNTLTSQLTFKHHELNKNIPKKGIHEQSNSEIESTIDELVRKAIEIQPDMLLAFYGTAGMRSVPANIQNSILDRVRDCLKKYNLFDVKVLEGNEEALYSLKSFEHYLPWEDDFSIVDMGGRSVQIIHKRGSLIRVNSLEMGIINSTCKQQNNKVKSIIDGLLKGRSDNLLTEVESSNQHSGKRLNSEILIKGTDCREIKEKGIKVYECEEKSIFNSFIDRKNAKVKSNESTANKIDNFHHFRIITKFNNKDQINNKSFLASSDLTKSQDNSNIECIDSFFDMSHLEKQSPTKKVFLLSFYEEILTSTKNITLKRLFENYNSFCSKNSDEKCTKLYYSLKFLEKLGINESVELILVNKLYNIDISWSLGIALEIKRMNEDALSNNGVDRLKLNT</sequence>
<protein>
    <recommendedName>
        <fullName evidence="4">guanosine-diphosphatase</fullName>
        <ecNumber evidence="4">3.6.1.42</ecNumber>
    </recommendedName>
</protein>
<evidence type="ECO:0000256" key="3">
    <source>
        <dbReference type="ARBA" id="ARBA00037742"/>
    </source>
</evidence>
<evidence type="ECO:0000256" key="1">
    <source>
        <dbReference type="ARBA" id="ARBA00009283"/>
    </source>
</evidence>
<feature type="binding site" evidence="6">
    <location>
        <begin position="158"/>
        <end position="162"/>
    </location>
    <ligand>
        <name>ATP</name>
        <dbReference type="ChEBI" id="CHEBI:30616"/>
    </ligand>
</feature>
<dbReference type="GeneID" id="19882102"/>
<dbReference type="EC" id="3.6.1.42" evidence="4"/>
<evidence type="ECO:0000256" key="7">
    <source>
        <dbReference type="SAM" id="SignalP"/>
    </source>
</evidence>
<evidence type="ECO:0000256" key="2">
    <source>
        <dbReference type="ARBA" id="ARBA00022801"/>
    </source>
</evidence>
<evidence type="ECO:0000256" key="4">
    <source>
        <dbReference type="ARBA" id="ARBA00038903"/>
    </source>
</evidence>
<dbReference type="PANTHER" id="PTHR11782">
    <property type="entry name" value="ADENOSINE/GUANOSINE DIPHOSPHATASE"/>
    <property type="match status" value="1"/>
</dbReference>
<evidence type="ECO:0000256" key="6">
    <source>
        <dbReference type="PIRSR" id="PIRSR600407-2"/>
    </source>
</evidence>
<dbReference type="AlphaFoldDB" id="L2GMJ5"/>
<accession>L2GMJ5</accession>
<dbReference type="GO" id="GO:0009134">
    <property type="term" value="P:nucleoside diphosphate catabolic process"/>
    <property type="evidence" value="ECO:0007669"/>
    <property type="project" value="TreeGrafter"/>
</dbReference>
<dbReference type="OrthoDB" id="6372431at2759"/>
<comment type="function">
    <text evidence="3">After transfer of sugars to endogenous macromolecular acceptors, the enzyme converts nucleoside diphosphates to nucleoside monophosphates which in turn exit the Golgi lumen in a coupled antiporter reaction, allowing entry of additional nucleotide sugar from the cytosol.</text>
</comment>
<comment type="similarity">
    <text evidence="1">Belongs to the GDA1/CD39 NTPase family.</text>
</comment>
<dbReference type="Gene3D" id="3.30.420.40">
    <property type="match status" value="1"/>
</dbReference>
<keyword evidence="9" id="KW-1185">Reference proteome</keyword>
<feature type="chain" id="PRO_5003960116" description="guanosine-diphosphatase" evidence="7">
    <location>
        <begin position="18"/>
        <end position="431"/>
    </location>
</feature>
<dbReference type="VEuPathDB" id="MicrosporidiaDB:VICG_01391"/>